<evidence type="ECO:0000256" key="1">
    <source>
        <dbReference type="ARBA" id="ARBA00001946"/>
    </source>
</evidence>
<organism evidence="10 11">
    <name type="scientific">Agrilus planipennis</name>
    <name type="common">Emerald ash borer</name>
    <name type="synonym">Agrilus marcopoli</name>
    <dbReference type="NCBI Taxonomy" id="224129"/>
    <lineage>
        <taxon>Eukaryota</taxon>
        <taxon>Metazoa</taxon>
        <taxon>Ecdysozoa</taxon>
        <taxon>Arthropoda</taxon>
        <taxon>Hexapoda</taxon>
        <taxon>Insecta</taxon>
        <taxon>Pterygota</taxon>
        <taxon>Neoptera</taxon>
        <taxon>Endopterygota</taxon>
        <taxon>Coleoptera</taxon>
        <taxon>Polyphaga</taxon>
        <taxon>Elateriformia</taxon>
        <taxon>Buprestoidea</taxon>
        <taxon>Buprestidae</taxon>
        <taxon>Agrilinae</taxon>
        <taxon>Agrilus</taxon>
    </lineage>
</organism>
<dbReference type="AlphaFoldDB" id="A0A7F5RLW2"/>
<dbReference type="GO" id="GO:0006308">
    <property type="term" value="P:DNA catabolic process"/>
    <property type="evidence" value="ECO:0007669"/>
    <property type="project" value="TreeGrafter"/>
</dbReference>
<keyword evidence="3" id="KW-0479">Metal-binding</keyword>
<keyword evidence="4" id="KW-0378">Hydrolase</keyword>
<evidence type="ECO:0000256" key="3">
    <source>
        <dbReference type="ARBA" id="ARBA00022723"/>
    </source>
</evidence>
<gene>
    <name evidence="11" type="primary">LOC108735513</name>
</gene>
<feature type="domain" description="Exonuclease" evidence="9">
    <location>
        <begin position="49"/>
        <end position="342"/>
    </location>
</feature>
<keyword evidence="5" id="KW-0269">Exonuclease</keyword>
<dbReference type="GO" id="GO:0003676">
    <property type="term" value="F:nucleic acid binding"/>
    <property type="evidence" value="ECO:0007669"/>
    <property type="project" value="InterPro"/>
</dbReference>
<dbReference type="Gene3D" id="3.30.420.10">
    <property type="entry name" value="Ribonuclease H-like superfamily/Ribonuclease H"/>
    <property type="match status" value="1"/>
</dbReference>
<evidence type="ECO:0000256" key="5">
    <source>
        <dbReference type="ARBA" id="ARBA00022839"/>
    </source>
</evidence>
<evidence type="ECO:0000313" key="11">
    <source>
        <dbReference type="RefSeq" id="XP_025837013.1"/>
    </source>
</evidence>
<dbReference type="Pfam" id="PF00929">
    <property type="entry name" value="RNase_T"/>
    <property type="match status" value="1"/>
</dbReference>
<evidence type="ECO:0000256" key="6">
    <source>
        <dbReference type="ARBA" id="ARBA00022842"/>
    </source>
</evidence>
<keyword evidence="6" id="KW-0460">Magnesium</keyword>
<comment type="cofactor">
    <cofactor evidence="1">
        <name>Mg(2+)</name>
        <dbReference type="ChEBI" id="CHEBI:18420"/>
    </cofactor>
</comment>
<keyword evidence="2" id="KW-0540">Nuclease</keyword>
<reference evidence="11" key="1">
    <citation type="submission" date="2025-08" db="UniProtKB">
        <authorList>
            <consortium name="RefSeq"/>
        </authorList>
    </citation>
    <scope>IDENTIFICATION</scope>
    <source>
        <tissue evidence="11">Entire body</tissue>
    </source>
</reference>
<dbReference type="SUPFAM" id="SSF53098">
    <property type="entry name" value="Ribonuclease H-like"/>
    <property type="match status" value="1"/>
</dbReference>
<dbReference type="RefSeq" id="XP_025837013.1">
    <property type="nucleotide sequence ID" value="XM_025981228.1"/>
</dbReference>
<dbReference type="FunCoup" id="A0A7F5RLW2">
    <property type="interactions" value="83"/>
</dbReference>
<dbReference type="PANTHER" id="PTHR13058">
    <property type="entry name" value="THREE PRIME REPAIR EXONUCLEASE 1, 2"/>
    <property type="match status" value="1"/>
</dbReference>
<dbReference type="GeneID" id="108735513"/>
<dbReference type="KEGG" id="apln:108735513"/>
<proteinExistence type="inferred from homology"/>
<evidence type="ECO:0000256" key="2">
    <source>
        <dbReference type="ARBA" id="ARBA00022722"/>
    </source>
</evidence>
<evidence type="ECO:0000256" key="7">
    <source>
        <dbReference type="ARBA" id="ARBA00025769"/>
    </source>
</evidence>
<dbReference type="GO" id="GO:0046872">
    <property type="term" value="F:metal ion binding"/>
    <property type="evidence" value="ECO:0007669"/>
    <property type="project" value="UniProtKB-KW"/>
</dbReference>
<dbReference type="OrthoDB" id="10250935at2759"/>
<dbReference type="InterPro" id="IPR036397">
    <property type="entry name" value="RNaseH_sf"/>
</dbReference>
<dbReference type="GO" id="GO:0005737">
    <property type="term" value="C:cytoplasm"/>
    <property type="evidence" value="ECO:0007669"/>
    <property type="project" value="TreeGrafter"/>
</dbReference>
<evidence type="ECO:0000256" key="4">
    <source>
        <dbReference type="ARBA" id="ARBA00022801"/>
    </source>
</evidence>
<dbReference type="PANTHER" id="PTHR13058:SF19">
    <property type="entry name" value="LD40940P"/>
    <property type="match status" value="1"/>
</dbReference>
<accession>A0A7F5RLW2</accession>
<feature type="compositionally biased region" description="Polar residues" evidence="8">
    <location>
        <begin position="249"/>
        <end position="269"/>
    </location>
</feature>
<evidence type="ECO:0000313" key="10">
    <source>
        <dbReference type="Proteomes" id="UP000192223"/>
    </source>
</evidence>
<evidence type="ECO:0000256" key="8">
    <source>
        <dbReference type="SAM" id="MobiDB-lite"/>
    </source>
</evidence>
<dbReference type="InterPro" id="IPR013520">
    <property type="entry name" value="Ribonucl_H"/>
</dbReference>
<comment type="similarity">
    <text evidence="7">Belongs to the exonuclease superfamily. TREX family.</text>
</comment>
<sequence>MMYCPQWYKAHYLIKNFKFAILGITLSYSCCITQKRYSFNFPMETKIKSFVFMDCETTGLPFEENNRTKITELTLCVVQSIHIEMGVFPRIQDKLHLCFNPQKLVSPAASTITKLSNDLLEKQPAFTTSTANLIREFIDLHPKPVCLVAHNGNKFDYPILKAELLKAKINLSDDILCVDSLEAVQFFHSEDNKKKTEHIPFELQDGFDELIVNVVEDLEQHETNLKNIAVKEEKTFVTNSTICNNETQANSSTAQQINETTPKSSIIQQNDKKAACGDKLIRKHEITNPKIRRRLFSPGVSFKLEDVFQRITGQPVSNSHTAECDVDSLIRIAATFGERFTCWANFNCRKFSDIPAMTPGKRIGT</sequence>
<dbReference type="GO" id="GO:0008296">
    <property type="term" value="F:3'-5'-DNA exonuclease activity"/>
    <property type="evidence" value="ECO:0007669"/>
    <property type="project" value="TreeGrafter"/>
</dbReference>
<dbReference type="InterPro" id="IPR012337">
    <property type="entry name" value="RNaseH-like_sf"/>
</dbReference>
<dbReference type="InParanoid" id="A0A7F5RLW2"/>
<feature type="region of interest" description="Disordered" evidence="8">
    <location>
        <begin position="249"/>
        <end position="270"/>
    </location>
</feature>
<dbReference type="SMART" id="SM00479">
    <property type="entry name" value="EXOIII"/>
    <property type="match status" value="1"/>
</dbReference>
<dbReference type="Proteomes" id="UP000192223">
    <property type="component" value="Unplaced"/>
</dbReference>
<dbReference type="InterPro" id="IPR040393">
    <property type="entry name" value="TREX1/2"/>
</dbReference>
<evidence type="ECO:0000259" key="9">
    <source>
        <dbReference type="SMART" id="SM00479"/>
    </source>
</evidence>
<keyword evidence="10" id="KW-1185">Reference proteome</keyword>
<name>A0A7F5RLW2_AGRPL</name>
<protein>
    <submittedName>
        <fullName evidence="11">Uncharacterized protein LOC108735513</fullName>
    </submittedName>
</protein>